<dbReference type="RefSeq" id="WP_202956044.1">
    <property type="nucleotide sequence ID" value="NZ_JAPCID010000065.1"/>
</dbReference>
<keyword evidence="6 7" id="KW-0472">Membrane</keyword>
<comment type="similarity">
    <text evidence="1 7">Belongs to the Lgt family.</text>
</comment>
<evidence type="ECO:0000256" key="4">
    <source>
        <dbReference type="ARBA" id="ARBA00022692"/>
    </source>
</evidence>
<dbReference type="Pfam" id="PF01790">
    <property type="entry name" value="LGT"/>
    <property type="match status" value="1"/>
</dbReference>
<dbReference type="Proteomes" id="UP001147700">
    <property type="component" value="Unassembled WGS sequence"/>
</dbReference>
<sequence>MYPTLDLFGLDIQLFGLFLGIAFLVAGWMVARRLQELGRPADLAYEMVFAALVGGIVGAKLWYLAENGGPLFSGTGLTFYGGLIGGALAVIAWTSYRGALDLKLADAVVPSLAAAYAIGRIGCQFAGDGDYGKDWDGPWAMSYPDGTVPIDTPVHPTPIYETLAMGAFAIVLWRLRDRFRPGVLSGIYLVGVGVERFLVEFLRRNEPIALGLTQAQWVSVGFMIAGALLLVWLRRDRVSAPATRTA</sequence>
<dbReference type="GO" id="GO:0016740">
    <property type="term" value="F:transferase activity"/>
    <property type="evidence" value="ECO:0007669"/>
    <property type="project" value="UniProtKB-KW"/>
</dbReference>
<comment type="function">
    <text evidence="7">Catalyzes the transfer of the diacylglyceryl group from phosphatidylglycerol to the sulfhydryl group of the N-terminal cysteine of a prolipoprotein, the first step in the formation of mature lipoproteins.</text>
</comment>
<comment type="subcellular location">
    <subcellularLocation>
        <location evidence="7">Cell membrane</location>
        <topology evidence="7">Multi-pass membrane protein</topology>
    </subcellularLocation>
</comment>
<feature type="transmembrane region" description="Helical" evidence="7">
    <location>
        <begin position="43"/>
        <end position="65"/>
    </location>
</feature>
<keyword evidence="9" id="KW-1185">Reference proteome</keyword>
<comment type="pathway">
    <text evidence="7">Protein modification; lipoprotein biosynthesis (diacylglyceryl transfer).</text>
</comment>
<dbReference type="PANTHER" id="PTHR30589">
    <property type="entry name" value="PROLIPOPROTEIN DIACYLGLYCERYL TRANSFERASE"/>
    <property type="match status" value="1"/>
</dbReference>
<dbReference type="PANTHER" id="PTHR30589:SF0">
    <property type="entry name" value="PHOSPHATIDYLGLYCEROL--PROLIPOPROTEIN DIACYLGLYCERYL TRANSFERASE"/>
    <property type="match status" value="1"/>
</dbReference>
<evidence type="ECO:0000256" key="7">
    <source>
        <dbReference type="HAMAP-Rule" id="MF_01147"/>
    </source>
</evidence>
<feature type="transmembrane region" description="Helical" evidence="7">
    <location>
        <begin position="214"/>
        <end position="233"/>
    </location>
</feature>
<gene>
    <name evidence="7" type="primary">lgt</name>
    <name evidence="8" type="ORF">OJ962_30105</name>
</gene>
<comment type="catalytic activity">
    <reaction evidence="7">
        <text>L-cysteinyl-[prolipoprotein] + a 1,2-diacyl-sn-glycero-3-phospho-(1'-sn-glycerol) = an S-1,2-diacyl-sn-glyceryl-L-cysteinyl-[prolipoprotein] + sn-glycerol 1-phosphate + H(+)</text>
        <dbReference type="Rhea" id="RHEA:56712"/>
        <dbReference type="Rhea" id="RHEA-COMP:14679"/>
        <dbReference type="Rhea" id="RHEA-COMP:14680"/>
        <dbReference type="ChEBI" id="CHEBI:15378"/>
        <dbReference type="ChEBI" id="CHEBI:29950"/>
        <dbReference type="ChEBI" id="CHEBI:57685"/>
        <dbReference type="ChEBI" id="CHEBI:64716"/>
        <dbReference type="ChEBI" id="CHEBI:140658"/>
        <dbReference type="EC" id="2.5.1.145"/>
    </reaction>
</comment>
<evidence type="ECO:0000256" key="6">
    <source>
        <dbReference type="ARBA" id="ARBA00023136"/>
    </source>
</evidence>
<evidence type="ECO:0000313" key="8">
    <source>
        <dbReference type="EMBL" id="MDA0141784.1"/>
    </source>
</evidence>
<accession>A0ABT4RT73</accession>
<proteinExistence type="inferred from homology"/>
<dbReference type="EC" id="2.5.1.145" evidence="7"/>
<keyword evidence="3 7" id="KW-0808">Transferase</keyword>
<reference evidence="8" key="1">
    <citation type="submission" date="2022-10" db="EMBL/GenBank/DDBJ databases">
        <title>The WGS of Solirubrobacter sp. CPCC 204708.</title>
        <authorList>
            <person name="Jiang Z."/>
        </authorList>
    </citation>
    <scope>NUCLEOTIDE SEQUENCE</scope>
    <source>
        <strain evidence="8">CPCC 204708</strain>
    </source>
</reference>
<evidence type="ECO:0000256" key="5">
    <source>
        <dbReference type="ARBA" id="ARBA00022989"/>
    </source>
</evidence>
<evidence type="ECO:0000256" key="3">
    <source>
        <dbReference type="ARBA" id="ARBA00022679"/>
    </source>
</evidence>
<dbReference type="InterPro" id="IPR001640">
    <property type="entry name" value="Lgt"/>
</dbReference>
<dbReference type="EMBL" id="JAPCID010000065">
    <property type="protein sequence ID" value="MDA0141784.1"/>
    <property type="molecule type" value="Genomic_DNA"/>
</dbReference>
<feature type="transmembrane region" description="Helical" evidence="7">
    <location>
        <begin position="12"/>
        <end position="31"/>
    </location>
</feature>
<feature type="transmembrane region" description="Helical" evidence="7">
    <location>
        <begin position="77"/>
        <end position="96"/>
    </location>
</feature>
<organism evidence="8 9">
    <name type="scientific">Solirubrobacter deserti</name>
    <dbReference type="NCBI Taxonomy" id="2282478"/>
    <lineage>
        <taxon>Bacteria</taxon>
        <taxon>Bacillati</taxon>
        <taxon>Actinomycetota</taxon>
        <taxon>Thermoleophilia</taxon>
        <taxon>Solirubrobacterales</taxon>
        <taxon>Solirubrobacteraceae</taxon>
        <taxon>Solirubrobacter</taxon>
    </lineage>
</organism>
<dbReference type="HAMAP" id="MF_01147">
    <property type="entry name" value="Lgt"/>
    <property type="match status" value="1"/>
</dbReference>
<evidence type="ECO:0000313" key="9">
    <source>
        <dbReference type="Proteomes" id="UP001147700"/>
    </source>
</evidence>
<keyword evidence="2 7" id="KW-1003">Cell membrane</keyword>
<keyword evidence="4 7" id="KW-0812">Transmembrane</keyword>
<evidence type="ECO:0000256" key="1">
    <source>
        <dbReference type="ARBA" id="ARBA00007150"/>
    </source>
</evidence>
<name>A0ABT4RT73_9ACTN</name>
<feature type="binding site" evidence="7">
    <location>
        <position position="120"/>
    </location>
    <ligand>
        <name>a 1,2-diacyl-sn-glycero-3-phospho-(1'-sn-glycerol)</name>
        <dbReference type="ChEBI" id="CHEBI:64716"/>
    </ligand>
</feature>
<protein>
    <recommendedName>
        <fullName evidence="7">Phosphatidylglycerol--prolipoprotein diacylglyceryl transferase</fullName>
        <ecNumber evidence="7">2.5.1.145</ecNumber>
    </recommendedName>
</protein>
<evidence type="ECO:0000256" key="2">
    <source>
        <dbReference type="ARBA" id="ARBA00022475"/>
    </source>
</evidence>
<feature type="transmembrane region" description="Helical" evidence="7">
    <location>
        <begin position="182"/>
        <end position="202"/>
    </location>
</feature>
<keyword evidence="5 7" id="KW-1133">Transmembrane helix</keyword>
<comment type="caution">
    <text evidence="8">The sequence shown here is derived from an EMBL/GenBank/DDBJ whole genome shotgun (WGS) entry which is preliminary data.</text>
</comment>